<evidence type="ECO:0000313" key="11">
    <source>
        <dbReference type="Proteomes" id="UP001203297"/>
    </source>
</evidence>
<dbReference type="Pfam" id="PF16186">
    <property type="entry name" value="Arm_3"/>
    <property type="match status" value="1"/>
</dbReference>
<dbReference type="InterPro" id="IPR032413">
    <property type="entry name" value="Arm_3"/>
</dbReference>
<evidence type="ECO:0000256" key="1">
    <source>
        <dbReference type="ARBA" id="ARBA00010394"/>
    </source>
</evidence>
<dbReference type="Proteomes" id="UP001203297">
    <property type="component" value="Unassembled WGS sequence"/>
</dbReference>
<dbReference type="PROSITE" id="PS50176">
    <property type="entry name" value="ARM_REPEAT"/>
    <property type="match status" value="2"/>
</dbReference>
<dbReference type="GO" id="GO:0006606">
    <property type="term" value="P:protein import into nucleus"/>
    <property type="evidence" value="ECO:0007669"/>
    <property type="project" value="InterPro"/>
</dbReference>
<dbReference type="GO" id="GO:0005737">
    <property type="term" value="C:cytoplasm"/>
    <property type="evidence" value="ECO:0007669"/>
    <property type="project" value="InterPro"/>
</dbReference>
<feature type="domain" description="IBB" evidence="9">
    <location>
        <begin position="1"/>
        <end position="56"/>
    </location>
</feature>
<reference evidence="10" key="1">
    <citation type="journal article" date="2022" name="New Phytol.">
        <title>Evolutionary transition to the ectomycorrhizal habit in the genomes of a hyperdiverse lineage of mushroom-forming fungi.</title>
        <authorList>
            <person name="Looney B."/>
            <person name="Miyauchi S."/>
            <person name="Morin E."/>
            <person name="Drula E."/>
            <person name="Courty P.E."/>
            <person name="Kohler A."/>
            <person name="Kuo A."/>
            <person name="LaButti K."/>
            <person name="Pangilinan J."/>
            <person name="Lipzen A."/>
            <person name="Riley R."/>
            <person name="Andreopoulos W."/>
            <person name="He G."/>
            <person name="Johnson J."/>
            <person name="Nolan M."/>
            <person name="Tritt A."/>
            <person name="Barry K.W."/>
            <person name="Grigoriev I.V."/>
            <person name="Nagy L.G."/>
            <person name="Hibbett D."/>
            <person name="Henrissat B."/>
            <person name="Matheny P.B."/>
            <person name="Labbe J."/>
            <person name="Martin F.M."/>
        </authorList>
    </citation>
    <scope>NUCLEOTIDE SEQUENCE</scope>
    <source>
        <strain evidence="10">BPL690</strain>
    </source>
</reference>
<dbReference type="GO" id="GO:0061608">
    <property type="term" value="F:nuclear import signal receptor activity"/>
    <property type="evidence" value="ECO:0007669"/>
    <property type="project" value="InterPro"/>
</dbReference>
<dbReference type="InterPro" id="IPR000225">
    <property type="entry name" value="Armadillo"/>
</dbReference>
<dbReference type="Pfam" id="PF01749">
    <property type="entry name" value="IBB"/>
    <property type="match status" value="1"/>
</dbReference>
<dbReference type="PANTHER" id="PTHR23316">
    <property type="entry name" value="IMPORTIN ALPHA"/>
    <property type="match status" value="1"/>
</dbReference>
<feature type="coiled-coil region" evidence="7">
    <location>
        <begin position="20"/>
        <end position="47"/>
    </location>
</feature>
<accession>A0AAD4QRU4</accession>
<dbReference type="InterPro" id="IPR011989">
    <property type="entry name" value="ARM-like"/>
</dbReference>
<evidence type="ECO:0000256" key="6">
    <source>
        <dbReference type="PROSITE-ProRule" id="PRU00259"/>
    </source>
</evidence>
<dbReference type="SMART" id="SM00185">
    <property type="entry name" value="ARM"/>
    <property type="match status" value="8"/>
</dbReference>
<keyword evidence="4 5" id="KW-0653">Protein transport</keyword>
<evidence type="ECO:0000259" key="9">
    <source>
        <dbReference type="PROSITE" id="PS51214"/>
    </source>
</evidence>
<gene>
    <name evidence="10" type="ORF">B0F90DRAFT_1909267</name>
</gene>
<keyword evidence="11" id="KW-1185">Reference proteome</keyword>
<feature type="repeat" description="ARM" evidence="6">
    <location>
        <begin position="347"/>
        <end position="375"/>
    </location>
</feature>
<dbReference type="InterPro" id="IPR036975">
    <property type="entry name" value="Importin-a_IBB_sf"/>
</dbReference>
<dbReference type="PIRSF" id="PIRSF005673">
    <property type="entry name" value="Importin_alpha"/>
    <property type="match status" value="1"/>
</dbReference>
<evidence type="ECO:0000313" key="10">
    <source>
        <dbReference type="EMBL" id="KAI0307902.1"/>
    </source>
</evidence>
<evidence type="ECO:0000256" key="8">
    <source>
        <dbReference type="SAM" id="MobiDB-lite"/>
    </source>
</evidence>
<dbReference type="GO" id="GO:0005634">
    <property type="term" value="C:nucleus"/>
    <property type="evidence" value="ECO:0007669"/>
    <property type="project" value="UniProtKB-ARBA"/>
</dbReference>
<sequence length="559" mass="61562">MAERTNANRRGDYKIKAFKQDDLRKRREEQQVEIRRQKREENIAKRRNFVATATIDSDEEASSGTWESPLDEDMIGGVFSDDPERQLDATTKFRKLLSKEKNPPIEKVIECGVVPRFVQFLREGHSMLQVSFTRLPSCLFIIVSAHSQVFPGQFEAAWALTNIASGTQEHTQVVIKANAVPEFITLLSSPVLDVSEQAVWALGNIAGDSPQCRDYVLQQGALRPLLSLLSENHKISMLRNATWTLSNFCRGKSPQPDWELIAPALNVLTKLIYSMDDEILIDACWAISYLSDGSNDKIQAVIESGVCRRLVDLLMHPSTSVQTPALRSVGNIVTGDDLQTQVVIASGALPALLSLLSSPKDGIRKEACWTISNITAGSPPQIQAVIDANIVPPLINILSNADFKTRKEACWAISNATSGGLQEPSQIRYLVSQGCIKPLCDLLTMMDNKIIQVALDGLDNILKVGESDRQAAGPGAINKYAQYVEEAGGMVTIHNLQQHDNIDIYKKAFNIMDKYFPDEEDMDAGVSATNVDASGAFSFLFPQFDTANNAPQGGFSFGQ</sequence>
<organism evidence="10 11">
    <name type="scientific">Multifurca ochricompacta</name>
    <dbReference type="NCBI Taxonomy" id="376703"/>
    <lineage>
        <taxon>Eukaryota</taxon>
        <taxon>Fungi</taxon>
        <taxon>Dikarya</taxon>
        <taxon>Basidiomycota</taxon>
        <taxon>Agaricomycotina</taxon>
        <taxon>Agaricomycetes</taxon>
        <taxon>Russulales</taxon>
        <taxon>Russulaceae</taxon>
        <taxon>Multifurca</taxon>
    </lineage>
</organism>
<keyword evidence="3" id="KW-0677">Repeat</keyword>
<dbReference type="InterPro" id="IPR024931">
    <property type="entry name" value="Importin_alpha"/>
</dbReference>
<evidence type="ECO:0000256" key="7">
    <source>
        <dbReference type="SAM" id="Coils"/>
    </source>
</evidence>
<dbReference type="EMBL" id="WTXG01000001">
    <property type="protein sequence ID" value="KAI0307902.1"/>
    <property type="molecule type" value="Genomic_DNA"/>
</dbReference>
<dbReference type="Pfam" id="PF00514">
    <property type="entry name" value="Arm"/>
    <property type="match status" value="7"/>
</dbReference>
<dbReference type="AlphaFoldDB" id="A0AAD4QRU4"/>
<evidence type="ECO:0000256" key="4">
    <source>
        <dbReference type="ARBA" id="ARBA00022927"/>
    </source>
</evidence>
<comment type="similarity">
    <text evidence="1 5">Belongs to the importin alpha family.</text>
</comment>
<keyword evidence="7" id="KW-0175">Coiled coil</keyword>
<evidence type="ECO:0000256" key="3">
    <source>
        <dbReference type="ARBA" id="ARBA00022737"/>
    </source>
</evidence>
<dbReference type="InterPro" id="IPR002652">
    <property type="entry name" value="Importin-a_IBB"/>
</dbReference>
<comment type="caution">
    <text evidence="10">The sequence shown here is derived from an EMBL/GenBank/DDBJ whole genome shotgun (WGS) entry which is preliminary data.</text>
</comment>
<name>A0AAD4QRU4_9AGAM</name>
<dbReference type="FunFam" id="1.25.10.10:FF:000021">
    <property type="entry name" value="Importin subunit alpha"/>
    <property type="match status" value="1"/>
</dbReference>
<keyword evidence="2 5" id="KW-0813">Transport</keyword>
<feature type="compositionally biased region" description="Basic and acidic residues" evidence="8">
    <location>
        <begin position="9"/>
        <end position="20"/>
    </location>
</feature>
<dbReference type="Gene3D" id="1.20.5.690">
    <property type="entry name" value="Importin-alpha, importin-beta-binding domain"/>
    <property type="match status" value="1"/>
</dbReference>
<protein>
    <recommendedName>
        <fullName evidence="5">Importin subunit alpha</fullName>
    </recommendedName>
</protein>
<dbReference type="InterPro" id="IPR016024">
    <property type="entry name" value="ARM-type_fold"/>
</dbReference>
<proteinExistence type="inferred from homology"/>
<feature type="repeat" description="ARM" evidence="6">
    <location>
        <begin position="178"/>
        <end position="220"/>
    </location>
</feature>
<evidence type="ECO:0000256" key="2">
    <source>
        <dbReference type="ARBA" id="ARBA00022448"/>
    </source>
</evidence>
<feature type="region of interest" description="Disordered" evidence="8">
    <location>
        <begin position="1"/>
        <end position="20"/>
    </location>
</feature>
<evidence type="ECO:0000256" key="5">
    <source>
        <dbReference type="PIRNR" id="PIRNR005673"/>
    </source>
</evidence>
<dbReference type="SUPFAM" id="SSF48371">
    <property type="entry name" value="ARM repeat"/>
    <property type="match status" value="1"/>
</dbReference>
<dbReference type="Gene3D" id="1.25.10.10">
    <property type="entry name" value="Leucine-rich Repeat Variant"/>
    <property type="match status" value="1"/>
</dbReference>
<dbReference type="PROSITE" id="PS51214">
    <property type="entry name" value="IBB"/>
    <property type="match status" value="1"/>
</dbReference>